<evidence type="ECO:0000259" key="6">
    <source>
        <dbReference type="PROSITE" id="PS51898"/>
    </source>
</evidence>
<dbReference type="InterPro" id="IPR013762">
    <property type="entry name" value="Integrase-like_cat_sf"/>
</dbReference>
<dbReference type="PANTHER" id="PTHR30349:SF41">
    <property type="entry name" value="INTEGRASE_RECOMBINASE PROTEIN MJ0367-RELATED"/>
    <property type="match status" value="1"/>
</dbReference>
<evidence type="ECO:0000256" key="1">
    <source>
        <dbReference type="ARBA" id="ARBA00022908"/>
    </source>
</evidence>
<evidence type="ECO:0000256" key="2">
    <source>
        <dbReference type="ARBA" id="ARBA00023125"/>
    </source>
</evidence>
<dbReference type="GO" id="GO:0006310">
    <property type="term" value="P:DNA recombination"/>
    <property type="evidence" value="ECO:0007669"/>
    <property type="project" value="UniProtKB-KW"/>
</dbReference>
<keyword evidence="2 4" id="KW-0238">DNA-binding</keyword>
<dbReference type="RefSeq" id="WP_250594252.1">
    <property type="nucleotide sequence ID" value="NZ_JAKRVY010000001.1"/>
</dbReference>
<dbReference type="GO" id="GO:0015074">
    <property type="term" value="P:DNA integration"/>
    <property type="evidence" value="ECO:0007669"/>
    <property type="project" value="UniProtKB-KW"/>
</dbReference>
<proteinExistence type="predicted"/>
<dbReference type="EMBL" id="JAKRVY010000001">
    <property type="protein sequence ID" value="MCL9812502.1"/>
    <property type="molecule type" value="Genomic_DNA"/>
</dbReference>
<dbReference type="GO" id="GO:0003677">
    <property type="term" value="F:DNA binding"/>
    <property type="evidence" value="ECO:0007669"/>
    <property type="project" value="UniProtKB-UniRule"/>
</dbReference>
<dbReference type="InterPro" id="IPR011010">
    <property type="entry name" value="DNA_brk_join_enz"/>
</dbReference>
<dbReference type="PROSITE" id="PS51898">
    <property type="entry name" value="TYR_RECOMBINASE"/>
    <property type="match status" value="1"/>
</dbReference>
<gene>
    <name evidence="8" type="ORF">AArcSt11_02390</name>
</gene>
<dbReference type="InterPro" id="IPR050090">
    <property type="entry name" value="Tyrosine_recombinase_XerCD"/>
</dbReference>
<organism evidence="8 9">
    <name type="scientific">Natranaeroarchaeum aerophilus</name>
    <dbReference type="NCBI Taxonomy" id="2917711"/>
    <lineage>
        <taxon>Archaea</taxon>
        <taxon>Methanobacteriati</taxon>
        <taxon>Methanobacteriota</taxon>
        <taxon>Stenosarchaea group</taxon>
        <taxon>Halobacteria</taxon>
        <taxon>Halobacteriales</taxon>
        <taxon>Natronoarchaeaceae</taxon>
        <taxon>Natranaeroarchaeum</taxon>
    </lineage>
</organism>
<sequence>MDAPAELSPRDAWDRYVSRRSTETTAGSQKTYHYRLKLFVEWCEENNIQTVSEFSGWLFEQYESKRAGELAASTLNGEMQTIKNFVEYLERIEAVDEDLSEKVHVPIVPEGEEASDVKLSTEDARALLTYYRNNEDVYGRKHHALLELLWHSGARLGAVRGLDVRDFDEHAKLVTFTHRPESDTPLKNKRHGERAVALHDEVVDAISNYLTHHRWETHDDHGRQPLFSTAKGRPSRNTIRVWCYQATLPCLHSDCPHGHERETCEFTEFNSASKCPSSRSPHQVRTGSITWHRDCEFPRSVTSERVNASQRVIDRHYDKSTHRDRMEHRRRPHLDKLSLDDE</sequence>
<name>A0AAE3K3A1_9EURY</name>
<evidence type="ECO:0000313" key="8">
    <source>
        <dbReference type="EMBL" id="MCL9812502.1"/>
    </source>
</evidence>
<dbReference type="Gene3D" id="1.10.443.10">
    <property type="entry name" value="Intergrase catalytic core"/>
    <property type="match status" value="1"/>
</dbReference>
<feature type="domain" description="Tyr recombinase" evidence="6">
    <location>
        <begin position="114"/>
        <end position="334"/>
    </location>
</feature>
<feature type="domain" description="Core-binding (CB)" evidence="7">
    <location>
        <begin position="7"/>
        <end position="90"/>
    </location>
</feature>
<evidence type="ECO:0000256" key="4">
    <source>
        <dbReference type="PROSITE-ProRule" id="PRU01248"/>
    </source>
</evidence>
<comment type="caution">
    <text evidence="8">The sequence shown here is derived from an EMBL/GenBank/DDBJ whole genome shotgun (WGS) entry which is preliminary data.</text>
</comment>
<dbReference type="PANTHER" id="PTHR30349">
    <property type="entry name" value="PHAGE INTEGRASE-RELATED"/>
    <property type="match status" value="1"/>
</dbReference>
<dbReference type="Gene3D" id="1.10.150.130">
    <property type="match status" value="1"/>
</dbReference>
<dbReference type="InterPro" id="IPR010998">
    <property type="entry name" value="Integrase_recombinase_N"/>
</dbReference>
<feature type="region of interest" description="Disordered" evidence="5">
    <location>
        <begin position="306"/>
        <end position="342"/>
    </location>
</feature>
<accession>A0AAE3K3A1</accession>
<evidence type="ECO:0000256" key="3">
    <source>
        <dbReference type="ARBA" id="ARBA00023172"/>
    </source>
</evidence>
<feature type="compositionally biased region" description="Basic and acidic residues" evidence="5">
    <location>
        <begin position="312"/>
        <end position="327"/>
    </location>
</feature>
<dbReference type="InterPro" id="IPR002104">
    <property type="entry name" value="Integrase_catalytic"/>
</dbReference>
<dbReference type="AlphaFoldDB" id="A0AAE3K3A1"/>
<dbReference type="InterPro" id="IPR044068">
    <property type="entry name" value="CB"/>
</dbReference>
<protein>
    <submittedName>
        <fullName evidence="8">Tyrosine-type recombinase/integrase</fullName>
    </submittedName>
</protein>
<keyword evidence="1" id="KW-0229">DNA integration</keyword>
<evidence type="ECO:0000259" key="7">
    <source>
        <dbReference type="PROSITE" id="PS51900"/>
    </source>
</evidence>
<evidence type="ECO:0000313" key="9">
    <source>
        <dbReference type="Proteomes" id="UP001202674"/>
    </source>
</evidence>
<dbReference type="Proteomes" id="UP001202674">
    <property type="component" value="Unassembled WGS sequence"/>
</dbReference>
<keyword evidence="3" id="KW-0233">DNA recombination</keyword>
<dbReference type="SUPFAM" id="SSF56349">
    <property type="entry name" value="DNA breaking-rejoining enzymes"/>
    <property type="match status" value="1"/>
</dbReference>
<evidence type="ECO:0000256" key="5">
    <source>
        <dbReference type="SAM" id="MobiDB-lite"/>
    </source>
</evidence>
<keyword evidence="9" id="KW-1185">Reference proteome</keyword>
<dbReference type="CDD" id="cd00397">
    <property type="entry name" value="DNA_BRE_C"/>
    <property type="match status" value="1"/>
</dbReference>
<reference evidence="8 9" key="1">
    <citation type="journal article" date="2022" name="Syst. Appl. Microbiol.">
        <title>Natronocalculus amylovorans gen. nov., sp. nov., and Natranaeroarchaeum aerophilus sp. nov., dominant culturable amylolytic natronoarchaea from hypersaline soda lakes in southwestern Siberia.</title>
        <authorList>
            <person name="Sorokin D.Y."/>
            <person name="Elcheninov A.G."/>
            <person name="Khizhniak T.V."/>
            <person name="Koenen M."/>
            <person name="Bale N.J."/>
            <person name="Damste J.S.S."/>
            <person name="Kublanov I.V."/>
        </authorList>
    </citation>
    <scope>NUCLEOTIDE SEQUENCE [LARGE SCALE GENOMIC DNA]</scope>
    <source>
        <strain evidence="8 9">AArc-St1-1</strain>
    </source>
</reference>
<dbReference type="PROSITE" id="PS51900">
    <property type="entry name" value="CB"/>
    <property type="match status" value="1"/>
</dbReference>